<proteinExistence type="predicted"/>
<protein>
    <submittedName>
        <fullName evidence="1">Uncharacterized protein</fullName>
    </submittedName>
</protein>
<evidence type="ECO:0000313" key="2">
    <source>
        <dbReference type="Proteomes" id="UP001054945"/>
    </source>
</evidence>
<gene>
    <name evidence="1" type="ORF">CEXT_247921</name>
</gene>
<dbReference type="AlphaFoldDB" id="A0AAV4N909"/>
<sequence length="77" mass="9126">MVETHEPAFFMAKIALQTALLHHLLVHTIIGPSGVRYMIYHRGRLYWFMFDKLLRNEIIRSLWTATVWNIGRAEDID</sequence>
<accession>A0AAV4N909</accession>
<evidence type="ECO:0000313" key="1">
    <source>
        <dbReference type="EMBL" id="GIX80186.1"/>
    </source>
</evidence>
<reference evidence="1 2" key="1">
    <citation type="submission" date="2021-06" db="EMBL/GenBank/DDBJ databases">
        <title>Caerostris extrusa draft genome.</title>
        <authorList>
            <person name="Kono N."/>
            <person name="Arakawa K."/>
        </authorList>
    </citation>
    <scope>NUCLEOTIDE SEQUENCE [LARGE SCALE GENOMIC DNA]</scope>
</reference>
<keyword evidence="2" id="KW-1185">Reference proteome</keyword>
<organism evidence="1 2">
    <name type="scientific">Caerostris extrusa</name>
    <name type="common">Bark spider</name>
    <name type="synonym">Caerostris bankana</name>
    <dbReference type="NCBI Taxonomy" id="172846"/>
    <lineage>
        <taxon>Eukaryota</taxon>
        <taxon>Metazoa</taxon>
        <taxon>Ecdysozoa</taxon>
        <taxon>Arthropoda</taxon>
        <taxon>Chelicerata</taxon>
        <taxon>Arachnida</taxon>
        <taxon>Araneae</taxon>
        <taxon>Araneomorphae</taxon>
        <taxon>Entelegynae</taxon>
        <taxon>Araneoidea</taxon>
        <taxon>Araneidae</taxon>
        <taxon>Caerostris</taxon>
    </lineage>
</organism>
<name>A0AAV4N909_CAEEX</name>
<comment type="caution">
    <text evidence="1">The sequence shown here is derived from an EMBL/GenBank/DDBJ whole genome shotgun (WGS) entry which is preliminary data.</text>
</comment>
<dbReference type="Proteomes" id="UP001054945">
    <property type="component" value="Unassembled WGS sequence"/>
</dbReference>
<dbReference type="EMBL" id="BPLR01003006">
    <property type="protein sequence ID" value="GIX80186.1"/>
    <property type="molecule type" value="Genomic_DNA"/>
</dbReference>